<dbReference type="Proteomes" id="UP000499080">
    <property type="component" value="Unassembled WGS sequence"/>
</dbReference>
<evidence type="ECO:0000313" key="1">
    <source>
        <dbReference type="EMBL" id="GBN91545.1"/>
    </source>
</evidence>
<dbReference type="EMBL" id="BGPR01023936">
    <property type="protein sequence ID" value="GBN91545.1"/>
    <property type="molecule type" value="Genomic_DNA"/>
</dbReference>
<accession>A0A4Y2SXE0</accession>
<dbReference type="AlphaFoldDB" id="A0A4Y2SXE0"/>
<comment type="caution">
    <text evidence="1">The sequence shown here is derived from an EMBL/GenBank/DDBJ whole genome shotgun (WGS) entry which is preliminary data.</text>
</comment>
<reference evidence="1 2" key="1">
    <citation type="journal article" date="2019" name="Sci. Rep.">
        <title>Orb-weaving spider Araneus ventricosus genome elucidates the spidroin gene catalogue.</title>
        <authorList>
            <person name="Kono N."/>
            <person name="Nakamura H."/>
            <person name="Ohtoshi R."/>
            <person name="Moran D.A.P."/>
            <person name="Shinohara A."/>
            <person name="Yoshida Y."/>
            <person name="Fujiwara M."/>
            <person name="Mori M."/>
            <person name="Tomita M."/>
            <person name="Arakawa K."/>
        </authorList>
    </citation>
    <scope>NUCLEOTIDE SEQUENCE [LARGE SCALE GENOMIC DNA]</scope>
</reference>
<protein>
    <submittedName>
        <fullName evidence="1">Uncharacterized protein</fullName>
    </submittedName>
</protein>
<keyword evidence="2" id="KW-1185">Reference proteome</keyword>
<name>A0A4Y2SXE0_ARAVE</name>
<evidence type="ECO:0000313" key="2">
    <source>
        <dbReference type="Proteomes" id="UP000499080"/>
    </source>
</evidence>
<proteinExistence type="predicted"/>
<gene>
    <name evidence="1" type="ORF">AVEN_161669_1</name>
</gene>
<organism evidence="1 2">
    <name type="scientific">Araneus ventricosus</name>
    <name type="common">Orbweaver spider</name>
    <name type="synonym">Epeira ventricosa</name>
    <dbReference type="NCBI Taxonomy" id="182803"/>
    <lineage>
        <taxon>Eukaryota</taxon>
        <taxon>Metazoa</taxon>
        <taxon>Ecdysozoa</taxon>
        <taxon>Arthropoda</taxon>
        <taxon>Chelicerata</taxon>
        <taxon>Arachnida</taxon>
        <taxon>Araneae</taxon>
        <taxon>Araneomorphae</taxon>
        <taxon>Entelegynae</taxon>
        <taxon>Araneoidea</taxon>
        <taxon>Araneidae</taxon>
        <taxon>Araneus</taxon>
    </lineage>
</organism>
<sequence>MKRISRDHSPLFQISTTDCGLCLPLTTGTKEESRDFPYPFLATGSPVPVFHNLSASPCNALHILRSTRSTLSALNANNIKHHLNTSWTV</sequence>